<sequence>MKENTRLVQLIHPVKGRKVAVVAEPFLVLLNEFTSIYQLALKSLDSEVSIHMLLQQQLSTEKLDYDKVYFGTSEWRLLPSFDNPDVVSNCMVSGTGLTHHSSAMNRNVMHQSEAGNALTDSMKVYQWGVEGGKPSDGKIGIQPEWFYKGTGSILKGHGEALDVPAFGNDGGEEPEIAGIYIIDRKGQPIRIGFTTGNEFSDHVMEKQNYLYLAPSKLRTCSIGPELVLTDEFSDLSGKVSVSRGEEVLWSADLKTGENNMAHSLANLEYHHFKYPDHRQPFQAHVHFFGTGAFSFGAGISLQTGDQMKVQWEGMGRSLVNSIEFEGKNQEFIRVKSNL</sequence>
<organism evidence="1 2">
    <name type="scientific">Algoriphagus yeomjeoni</name>
    <dbReference type="NCBI Taxonomy" id="291403"/>
    <lineage>
        <taxon>Bacteria</taxon>
        <taxon>Pseudomonadati</taxon>
        <taxon>Bacteroidota</taxon>
        <taxon>Cytophagia</taxon>
        <taxon>Cytophagales</taxon>
        <taxon>Cyclobacteriaceae</taxon>
        <taxon>Algoriphagus</taxon>
    </lineage>
</organism>
<proteinExistence type="predicted"/>
<dbReference type="SUPFAM" id="SSF56529">
    <property type="entry name" value="FAH"/>
    <property type="match status" value="1"/>
</dbReference>
<comment type="caution">
    <text evidence="1">The sequence shown here is derived from an EMBL/GenBank/DDBJ whole genome shotgun (WGS) entry which is preliminary data.</text>
</comment>
<dbReference type="Gene3D" id="3.90.850.10">
    <property type="entry name" value="Fumarylacetoacetase-like, C-terminal domain"/>
    <property type="match status" value="1"/>
</dbReference>
<dbReference type="InterPro" id="IPR036663">
    <property type="entry name" value="Fumarylacetoacetase_C_sf"/>
</dbReference>
<dbReference type="EMBL" id="QLLK01000008">
    <property type="protein sequence ID" value="RAI88012.1"/>
    <property type="molecule type" value="Genomic_DNA"/>
</dbReference>
<dbReference type="OrthoDB" id="108649at2"/>
<gene>
    <name evidence="1" type="ORF">LV83_02929</name>
</gene>
<evidence type="ECO:0008006" key="3">
    <source>
        <dbReference type="Google" id="ProtNLM"/>
    </source>
</evidence>
<dbReference type="InterPro" id="IPR009645">
    <property type="entry name" value="GguC"/>
</dbReference>
<name>A0A327PAG4_9BACT</name>
<reference evidence="1 2" key="1">
    <citation type="submission" date="2018-06" db="EMBL/GenBank/DDBJ databases">
        <title>Genomic Encyclopedia of Archaeal and Bacterial Type Strains, Phase II (KMG-II): from individual species to whole genera.</title>
        <authorList>
            <person name="Goeker M."/>
        </authorList>
    </citation>
    <scope>NUCLEOTIDE SEQUENCE [LARGE SCALE GENOMIC DNA]</scope>
    <source>
        <strain evidence="1 2">DSM 23446</strain>
    </source>
</reference>
<evidence type="ECO:0000313" key="1">
    <source>
        <dbReference type="EMBL" id="RAI88012.1"/>
    </source>
</evidence>
<keyword evidence="2" id="KW-1185">Reference proteome</keyword>
<dbReference type="GO" id="GO:0003824">
    <property type="term" value="F:catalytic activity"/>
    <property type="evidence" value="ECO:0007669"/>
    <property type="project" value="InterPro"/>
</dbReference>
<dbReference type="Proteomes" id="UP000249610">
    <property type="component" value="Unassembled WGS sequence"/>
</dbReference>
<protein>
    <recommendedName>
        <fullName evidence="3">GguC protein</fullName>
    </recommendedName>
</protein>
<dbReference type="RefSeq" id="WP_111612263.1">
    <property type="nucleotide sequence ID" value="NZ_QLLK01000008.1"/>
</dbReference>
<evidence type="ECO:0000313" key="2">
    <source>
        <dbReference type="Proteomes" id="UP000249610"/>
    </source>
</evidence>
<dbReference type="AlphaFoldDB" id="A0A327PAG4"/>
<dbReference type="NCBIfam" id="NF040903">
    <property type="entry name" value="GguC"/>
    <property type="match status" value="1"/>
</dbReference>
<accession>A0A327PAG4</accession>